<accession>A0ABY8NIQ3</accession>
<feature type="transmembrane region" description="Helical" evidence="1">
    <location>
        <begin position="75"/>
        <end position="94"/>
    </location>
</feature>
<organism evidence="2 3">
    <name type="scientific">Microbulbifer bruguierae</name>
    <dbReference type="NCBI Taxonomy" id="3029061"/>
    <lineage>
        <taxon>Bacteria</taxon>
        <taxon>Pseudomonadati</taxon>
        <taxon>Pseudomonadota</taxon>
        <taxon>Gammaproteobacteria</taxon>
        <taxon>Cellvibrionales</taxon>
        <taxon>Microbulbiferaceae</taxon>
        <taxon>Microbulbifer</taxon>
    </lineage>
</organism>
<sequence>MSKHFSLFKLAQGDRHAGKWRMMLIAVLLGCLYAGLRPDPLPQPFPNFDLLLHFFACLTITYIFVFAFRPPLRGILILTLLLATVALEIAQGIFLTHRSASLTDCLAGIAGIPIGWLQGRWVRRWLRHWSKHMGGSGLRIRNRW</sequence>
<keyword evidence="1" id="KW-0812">Transmembrane</keyword>
<feature type="transmembrane region" description="Helical" evidence="1">
    <location>
        <begin position="100"/>
        <end position="117"/>
    </location>
</feature>
<dbReference type="EMBL" id="CP118605">
    <property type="protein sequence ID" value="WGL18234.1"/>
    <property type="molecule type" value="Genomic_DNA"/>
</dbReference>
<dbReference type="RefSeq" id="WP_280322220.1">
    <property type="nucleotide sequence ID" value="NZ_CP118605.1"/>
</dbReference>
<feature type="transmembrane region" description="Helical" evidence="1">
    <location>
        <begin position="20"/>
        <end position="38"/>
    </location>
</feature>
<protein>
    <recommendedName>
        <fullName evidence="4">VanZ-like domain-containing protein</fullName>
    </recommendedName>
</protein>
<evidence type="ECO:0000256" key="1">
    <source>
        <dbReference type="SAM" id="Phobius"/>
    </source>
</evidence>
<feature type="transmembrane region" description="Helical" evidence="1">
    <location>
        <begin position="50"/>
        <end position="68"/>
    </location>
</feature>
<evidence type="ECO:0000313" key="3">
    <source>
        <dbReference type="Proteomes" id="UP001236500"/>
    </source>
</evidence>
<evidence type="ECO:0008006" key="4">
    <source>
        <dbReference type="Google" id="ProtNLM"/>
    </source>
</evidence>
<keyword evidence="3" id="KW-1185">Reference proteome</keyword>
<reference evidence="2 3" key="1">
    <citation type="submission" date="2023-02" db="EMBL/GenBank/DDBJ databases">
        <title>Description and genomic characterization of Microbulbifer bruguierae sp. nov., isolated from the sediment of mangrove plant Bruguiera sexangula.</title>
        <authorList>
            <person name="Long M."/>
        </authorList>
    </citation>
    <scope>NUCLEOTIDE SEQUENCE [LARGE SCALE GENOMIC DNA]</scope>
    <source>
        <strain evidence="2 3">H12</strain>
    </source>
</reference>
<gene>
    <name evidence="2" type="ORF">PVT68_08045</name>
</gene>
<name>A0ABY8NIQ3_9GAMM</name>
<evidence type="ECO:0000313" key="2">
    <source>
        <dbReference type="EMBL" id="WGL18234.1"/>
    </source>
</evidence>
<keyword evidence="1" id="KW-0472">Membrane</keyword>
<keyword evidence="1" id="KW-1133">Transmembrane helix</keyword>
<dbReference type="Proteomes" id="UP001236500">
    <property type="component" value="Chromosome"/>
</dbReference>
<proteinExistence type="predicted"/>